<accession>A0A9D1TKN3</accession>
<dbReference type="EMBL" id="DXHX01000163">
    <property type="protein sequence ID" value="HIV75654.1"/>
    <property type="molecule type" value="Genomic_DNA"/>
</dbReference>
<gene>
    <name evidence="1" type="ORF">H9895_11325</name>
</gene>
<dbReference type="Proteomes" id="UP000823937">
    <property type="component" value="Unassembled WGS sequence"/>
</dbReference>
<evidence type="ECO:0000313" key="1">
    <source>
        <dbReference type="EMBL" id="HIV75654.1"/>
    </source>
</evidence>
<reference evidence="1" key="2">
    <citation type="submission" date="2021-04" db="EMBL/GenBank/DDBJ databases">
        <authorList>
            <person name="Gilroy R."/>
        </authorList>
    </citation>
    <scope>NUCLEOTIDE SEQUENCE</scope>
    <source>
        <strain evidence="1">CHK169-2315</strain>
    </source>
</reference>
<dbReference type="AlphaFoldDB" id="A0A9D1TKN3"/>
<proteinExistence type="predicted"/>
<dbReference type="InterPro" id="IPR025431">
    <property type="entry name" value="YhdB-like"/>
</dbReference>
<sequence length="82" mass="10169">MTEYEKSLYDVHANNWDSLFITMLRTDDHFLEKKIHRFLYAYYYTIEQKHIMFHYHCLLSYIHHALRKTILTYDTCQSNQSE</sequence>
<reference evidence="1" key="1">
    <citation type="journal article" date="2021" name="PeerJ">
        <title>Extensive microbial diversity within the chicken gut microbiome revealed by metagenomics and culture.</title>
        <authorList>
            <person name="Gilroy R."/>
            <person name="Ravi A."/>
            <person name="Getino M."/>
            <person name="Pursley I."/>
            <person name="Horton D.L."/>
            <person name="Alikhan N.F."/>
            <person name="Baker D."/>
            <person name="Gharbi K."/>
            <person name="Hall N."/>
            <person name="Watson M."/>
            <person name="Adriaenssens E.M."/>
            <person name="Foster-Nyarko E."/>
            <person name="Jarju S."/>
            <person name="Secka A."/>
            <person name="Antonio M."/>
            <person name="Oren A."/>
            <person name="Chaudhuri R.R."/>
            <person name="La Ragione R."/>
            <person name="Hildebrand F."/>
            <person name="Pallen M.J."/>
        </authorList>
    </citation>
    <scope>NUCLEOTIDE SEQUENCE</scope>
    <source>
        <strain evidence="1">CHK169-2315</strain>
    </source>
</reference>
<dbReference type="Pfam" id="PF14148">
    <property type="entry name" value="YhdB"/>
    <property type="match status" value="1"/>
</dbReference>
<comment type="caution">
    <text evidence="1">The sequence shown here is derived from an EMBL/GenBank/DDBJ whole genome shotgun (WGS) entry which is preliminary data.</text>
</comment>
<organism evidence="1 2">
    <name type="scientific">Candidatus Pseudogracilibacillus intestinigallinarum</name>
    <dbReference type="NCBI Taxonomy" id="2838742"/>
    <lineage>
        <taxon>Bacteria</taxon>
        <taxon>Bacillati</taxon>
        <taxon>Bacillota</taxon>
        <taxon>Bacilli</taxon>
        <taxon>Bacillales</taxon>
        <taxon>Bacillaceae</taxon>
        <taxon>Pseudogracilibacillus</taxon>
    </lineage>
</organism>
<evidence type="ECO:0000313" key="2">
    <source>
        <dbReference type="Proteomes" id="UP000823937"/>
    </source>
</evidence>
<protein>
    <submittedName>
        <fullName evidence="1">YhdB family protein</fullName>
    </submittedName>
</protein>
<name>A0A9D1TKN3_9BACI</name>